<proteinExistence type="predicted"/>
<dbReference type="Proteomes" id="UP000310719">
    <property type="component" value="Chromosome"/>
</dbReference>
<dbReference type="AlphaFoldDB" id="A0A4V6JKC4"/>
<reference evidence="1 2" key="1">
    <citation type="submission" date="2019-05" db="EMBL/GenBank/DDBJ databases">
        <authorList>
            <consortium name="Pathogen Informatics"/>
        </authorList>
    </citation>
    <scope>NUCLEOTIDE SEQUENCE [LARGE SCALE GENOMIC DNA]</scope>
    <source>
        <strain evidence="1 2">NCTC13032</strain>
    </source>
</reference>
<organism evidence="1 2">
    <name type="scientific">Leclercia adecarboxylata</name>
    <dbReference type="NCBI Taxonomy" id="83655"/>
    <lineage>
        <taxon>Bacteria</taxon>
        <taxon>Pseudomonadati</taxon>
        <taxon>Pseudomonadota</taxon>
        <taxon>Gammaproteobacteria</taxon>
        <taxon>Enterobacterales</taxon>
        <taxon>Enterobacteriaceae</taxon>
        <taxon>Leclercia</taxon>
    </lineage>
</organism>
<accession>A0A4V6JKC4</accession>
<evidence type="ECO:0000313" key="1">
    <source>
        <dbReference type="EMBL" id="VTP75653.1"/>
    </source>
</evidence>
<protein>
    <submittedName>
        <fullName evidence="1">Uncharacterized protein</fullName>
    </submittedName>
</protein>
<evidence type="ECO:0000313" key="2">
    <source>
        <dbReference type="Proteomes" id="UP000310719"/>
    </source>
</evidence>
<gene>
    <name evidence="1" type="ORF">NCTC13032_05664</name>
</gene>
<sequence length="70" mass="7461">MPETLLMVVRAKLFSPFTLEALVVVLVRVMSRPARASTLLSPTMAPPNIVNIGAGVQVDVCPLDGARSGW</sequence>
<dbReference type="EMBL" id="LR590464">
    <property type="protein sequence ID" value="VTP75653.1"/>
    <property type="molecule type" value="Genomic_DNA"/>
</dbReference>
<name>A0A4V6JKC4_9ENTR</name>